<protein>
    <submittedName>
        <fullName evidence="3">OLC1v1018996C1</fullName>
    </submittedName>
</protein>
<sequence length="135" mass="15734">MGLNKFCLQHALEGFFEGALLIPGRPLKTEKAANFDAVQWLERMSFRMKKSRLKVEKEKLEQQLKTMNNQLRFMRLYLLHLLLSLKHLATCWVLVIGYPGVAMLQFMPPAAVDTSQNHVLRPRWLELGDYYKATL</sequence>
<keyword evidence="4" id="KW-1185">Reference proteome</keyword>
<keyword evidence="1" id="KW-0175">Coiled coil</keyword>
<organism evidence="3 4">
    <name type="scientific">Oldenlandia corymbosa var. corymbosa</name>
    <dbReference type="NCBI Taxonomy" id="529605"/>
    <lineage>
        <taxon>Eukaryota</taxon>
        <taxon>Viridiplantae</taxon>
        <taxon>Streptophyta</taxon>
        <taxon>Embryophyta</taxon>
        <taxon>Tracheophyta</taxon>
        <taxon>Spermatophyta</taxon>
        <taxon>Magnoliopsida</taxon>
        <taxon>eudicotyledons</taxon>
        <taxon>Gunneridae</taxon>
        <taxon>Pentapetalae</taxon>
        <taxon>asterids</taxon>
        <taxon>lamiids</taxon>
        <taxon>Gentianales</taxon>
        <taxon>Rubiaceae</taxon>
        <taxon>Rubioideae</taxon>
        <taxon>Spermacoceae</taxon>
        <taxon>Hedyotis-Oldenlandia complex</taxon>
        <taxon>Oldenlandia</taxon>
    </lineage>
</organism>
<proteinExistence type="predicted"/>
<evidence type="ECO:0000256" key="1">
    <source>
        <dbReference type="SAM" id="Coils"/>
    </source>
</evidence>
<keyword evidence="2" id="KW-1133">Transmembrane helix</keyword>
<dbReference type="PANTHER" id="PTHR46133:SF1">
    <property type="entry name" value="TRANSCRIPTION FACTOR ILR3"/>
    <property type="match status" value="1"/>
</dbReference>
<gene>
    <name evidence="3" type="ORF">OLC1_LOCUS23628</name>
</gene>
<reference evidence="3" key="1">
    <citation type="submission" date="2023-03" db="EMBL/GenBank/DDBJ databases">
        <authorList>
            <person name="Julca I."/>
        </authorList>
    </citation>
    <scope>NUCLEOTIDE SEQUENCE</scope>
</reference>
<feature type="coiled-coil region" evidence="1">
    <location>
        <begin position="43"/>
        <end position="77"/>
    </location>
</feature>
<dbReference type="Proteomes" id="UP001161247">
    <property type="component" value="Chromosome 9"/>
</dbReference>
<dbReference type="EMBL" id="OX459126">
    <property type="protein sequence ID" value="CAI9117586.1"/>
    <property type="molecule type" value="Genomic_DNA"/>
</dbReference>
<evidence type="ECO:0000313" key="3">
    <source>
        <dbReference type="EMBL" id="CAI9117586.1"/>
    </source>
</evidence>
<dbReference type="GO" id="GO:0006879">
    <property type="term" value="P:intracellular iron ion homeostasis"/>
    <property type="evidence" value="ECO:0007669"/>
    <property type="project" value="InterPro"/>
</dbReference>
<dbReference type="GO" id="GO:0046983">
    <property type="term" value="F:protein dimerization activity"/>
    <property type="evidence" value="ECO:0007669"/>
    <property type="project" value="InterPro"/>
</dbReference>
<dbReference type="PANTHER" id="PTHR46133">
    <property type="entry name" value="BHLH TRANSCRIPTION FACTOR"/>
    <property type="match status" value="1"/>
</dbReference>
<accession>A0AAV1EDD0</accession>
<name>A0AAV1EDD0_OLDCO</name>
<keyword evidence="2" id="KW-0472">Membrane</keyword>
<dbReference type="InterPro" id="IPR044818">
    <property type="entry name" value="ILR3-like"/>
</dbReference>
<dbReference type="GO" id="GO:0003700">
    <property type="term" value="F:DNA-binding transcription factor activity"/>
    <property type="evidence" value="ECO:0007669"/>
    <property type="project" value="InterPro"/>
</dbReference>
<keyword evidence="2" id="KW-0812">Transmembrane</keyword>
<evidence type="ECO:0000256" key="2">
    <source>
        <dbReference type="SAM" id="Phobius"/>
    </source>
</evidence>
<feature type="transmembrane region" description="Helical" evidence="2">
    <location>
        <begin position="76"/>
        <end position="98"/>
    </location>
</feature>
<evidence type="ECO:0000313" key="4">
    <source>
        <dbReference type="Proteomes" id="UP001161247"/>
    </source>
</evidence>
<dbReference type="AlphaFoldDB" id="A0AAV1EDD0"/>